<dbReference type="SUPFAM" id="SSF52540">
    <property type="entry name" value="P-loop containing nucleoside triphosphate hydrolases"/>
    <property type="match status" value="2"/>
</dbReference>
<keyword evidence="14" id="KW-1185">Reference proteome</keyword>
<comment type="similarity">
    <text evidence="2">Belongs to the ABC transporter superfamily. ABCC family. Conjugate transporter (TC 3.A.1.208) subfamily.</text>
</comment>
<evidence type="ECO:0000313" key="14">
    <source>
        <dbReference type="Proteomes" id="UP000807306"/>
    </source>
</evidence>
<feature type="domain" description="ABC transmembrane type-1" evidence="12">
    <location>
        <begin position="835"/>
        <end position="1110"/>
    </location>
</feature>
<accession>A0A9P6EGF5</accession>
<dbReference type="PROSITE" id="PS00211">
    <property type="entry name" value="ABC_TRANSPORTER_1"/>
    <property type="match status" value="1"/>
</dbReference>
<dbReference type="FunFam" id="3.40.50.300:FF:000997">
    <property type="entry name" value="Multidrug resistance-associated protein 1"/>
    <property type="match status" value="1"/>
</dbReference>
<feature type="transmembrane region" description="Helical" evidence="10">
    <location>
        <begin position="294"/>
        <end position="312"/>
    </location>
</feature>
<dbReference type="InterPro" id="IPR003593">
    <property type="entry name" value="AAA+_ATPase"/>
</dbReference>
<feature type="transmembrane region" description="Helical" evidence="10">
    <location>
        <begin position="945"/>
        <end position="962"/>
    </location>
</feature>
<dbReference type="PROSITE" id="PS50929">
    <property type="entry name" value="ABC_TM1F"/>
    <property type="match status" value="2"/>
</dbReference>
<dbReference type="CDD" id="cd18606">
    <property type="entry name" value="ABC_6TM_YOR1_D2_like"/>
    <property type="match status" value="1"/>
</dbReference>
<gene>
    <name evidence="13" type="ORF">CPB83DRAFT_854173</name>
</gene>
<dbReference type="InterPro" id="IPR027417">
    <property type="entry name" value="P-loop_NTPase"/>
</dbReference>
<feature type="transmembrane region" description="Helical" evidence="10">
    <location>
        <begin position="831"/>
        <end position="856"/>
    </location>
</feature>
<evidence type="ECO:0000256" key="2">
    <source>
        <dbReference type="ARBA" id="ARBA00009726"/>
    </source>
</evidence>
<evidence type="ECO:0000256" key="4">
    <source>
        <dbReference type="ARBA" id="ARBA00022692"/>
    </source>
</evidence>
<dbReference type="CDD" id="cd18597">
    <property type="entry name" value="ABC_6TM_YOR1_D1_like"/>
    <property type="match status" value="1"/>
</dbReference>
<comment type="caution">
    <text evidence="13">The sequence shown here is derived from an EMBL/GenBank/DDBJ whole genome shotgun (WGS) entry which is preliminary data.</text>
</comment>
<dbReference type="CDD" id="cd03250">
    <property type="entry name" value="ABCC_MRP_domain1"/>
    <property type="match status" value="1"/>
</dbReference>
<dbReference type="Proteomes" id="UP000807306">
    <property type="component" value="Unassembled WGS sequence"/>
</dbReference>
<feature type="transmembrane region" description="Helical" evidence="10">
    <location>
        <begin position="1059"/>
        <end position="1079"/>
    </location>
</feature>
<evidence type="ECO:0000256" key="8">
    <source>
        <dbReference type="ARBA" id="ARBA00023136"/>
    </source>
</evidence>
<dbReference type="GO" id="GO:0016887">
    <property type="term" value="F:ATP hydrolysis activity"/>
    <property type="evidence" value="ECO:0007669"/>
    <property type="project" value="InterPro"/>
</dbReference>
<evidence type="ECO:0000256" key="5">
    <source>
        <dbReference type="ARBA" id="ARBA00022741"/>
    </source>
</evidence>
<keyword evidence="8 10" id="KW-0472">Membrane</keyword>
<feature type="transmembrane region" description="Helical" evidence="10">
    <location>
        <begin position="188"/>
        <end position="211"/>
    </location>
</feature>
<keyword evidence="6" id="KW-0067">ATP-binding</keyword>
<evidence type="ECO:0000259" key="11">
    <source>
        <dbReference type="PROSITE" id="PS50893"/>
    </source>
</evidence>
<organism evidence="13 14">
    <name type="scientific">Crepidotus variabilis</name>
    <dbReference type="NCBI Taxonomy" id="179855"/>
    <lineage>
        <taxon>Eukaryota</taxon>
        <taxon>Fungi</taxon>
        <taxon>Dikarya</taxon>
        <taxon>Basidiomycota</taxon>
        <taxon>Agaricomycotina</taxon>
        <taxon>Agaricomycetes</taxon>
        <taxon>Agaricomycetidae</taxon>
        <taxon>Agaricales</taxon>
        <taxon>Agaricineae</taxon>
        <taxon>Crepidotaceae</taxon>
        <taxon>Crepidotus</taxon>
    </lineage>
</organism>
<dbReference type="GO" id="GO:0005524">
    <property type="term" value="F:ATP binding"/>
    <property type="evidence" value="ECO:0007669"/>
    <property type="project" value="UniProtKB-KW"/>
</dbReference>
<dbReference type="FunFam" id="3.40.50.300:FF:000565">
    <property type="entry name" value="ABC bile acid transporter"/>
    <property type="match status" value="1"/>
</dbReference>
<feature type="transmembrane region" description="Helical" evidence="10">
    <location>
        <begin position="868"/>
        <end position="894"/>
    </location>
</feature>
<dbReference type="InterPro" id="IPR050173">
    <property type="entry name" value="ABC_transporter_C-like"/>
</dbReference>
<dbReference type="InterPro" id="IPR017871">
    <property type="entry name" value="ABC_transporter-like_CS"/>
</dbReference>
<dbReference type="Gene3D" id="3.40.50.300">
    <property type="entry name" value="P-loop containing nucleotide triphosphate hydrolases"/>
    <property type="match status" value="2"/>
</dbReference>
<dbReference type="EMBL" id="MU157852">
    <property type="protein sequence ID" value="KAF9528448.1"/>
    <property type="molecule type" value="Genomic_DNA"/>
</dbReference>
<evidence type="ECO:0000256" key="9">
    <source>
        <dbReference type="SAM" id="MobiDB-lite"/>
    </source>
</evidence>
<feature type="domain" description="ABC transporter" evidence="11">
    <location>
        <begin position="1148"/>
        <end position="1401"/>
    </location>
</feature>
<dbReference type="Pfam" id="PF00005">
    <property type="entry name" value="ABC_tran"/>
    <property type="match status" value="2"/>
</dbReference>
<keyword evidence="4 10" id="KW-0812">Transmembrane</keyword>
<protein>
    <submittedName>
        <fullName evidence="13">ABC transporter</fullName>
    </submittedName>
</protein>
<reference evidence="13" key="1">
    <citation type="submission" date="2020-11" db="EMBL/GenBank/DDBJ databases">
        <authorList>
            <consortium name="DOE Joint Genome Institute"/>
            <person name="Ahrendt S."/>
            <person name="Riley R."/>
            <person name="Andreopoulos W."/>
            <person name="Labutti K."/>
            <person name="Pangilinan J."/>
            <person name="Ruiz-Duenas F.J."/>
            <person name="Barrasa J.M."/>
            <person name="Sanchez-Garcia M."/>
            <person name="Camarero S."/>
            <person name="Miyauchi S."/>
            <person name="Serrano A."/>
            <person name="Linde D."/>
            <person name="Babiker R."/>
            <person name="Drula E."/>
            <person name="Ayuso-Fernandez I."/>
            <person name="Pacheco R."/>
            <person name="Padilla G."/>
            <person name="Ferreira P."/>
            <person name="Barriuso J."/>
            <person name="Kellner H."/>
            <person name="Castanera R."/>
            <person name="Alfaro M."/>
            <person name="Ramirez L."/>
            <person name="Pisabarro A.G."/>
            <person name="Kuo A."/>
            <person name="Tritt A."/>
            <person name="Lipzen A."/>
            <person name="He G."/>
            <person name="Yan M."/>
            <person name="Ng V."/>
            <person name="Cullen D."/>
            <person name="Martin F."/>
            <person name="Rosso M.-N."/>
            <person name="Henrissat B."/>
            <person name="Hibbett D."/>
            <person name="Martinez A.T."/>
            <person name="Grigoriev I.V."/>
        </authorList>
    </citation>
    <scope>NUCLEOTIDE SEQUENCE</scope>
    <source>
        <strain evidence="13">CBS 506.95</strain>
    </source>
</reference>
<feature type="transmembrane region" description="Helical" evidence="10">
    <location>
        <begin position="264"/>
        <end position="288"/>
    </location>
</feature>
<dbReference type="PANTHER" id="PTHR24223">
    <property type="entry name" value="ATP-BINDING CASSETTE SUB-FAMILY C"/>
    <property type="match status" value="1"/>
</dbReference>
<feature type="domain" description="ABC transmembrane type-1" evidence="12">
    <location>
        <begin position="144"/>
        <end position="435"/>
    </location>
</feature>
<name>A0A9P6EGF5_9AGAR</name>
<dbReference type="Pfam" id="PF00664">
    <property type="entry name" value="ABC_membrane"/>
    <property type="match status" value="2"/>
</dbReference>
<dbReference type="PROSITE" id="PS50893">
    <property type="entry name" value="ABC_TRANSPORTER_2"/>
    <property type="match status" value="2"/>
</dbReference>
<dbReference type="PANTHER" id="PTHR24223:SF456">
    <property type="entry name" value="MULTIDRUG RESISTANCE-ASSOCIATED PROTEIN LETHAL(2)03659"/>
    <property type="match status" value="1"/>
</dbReference>
<dbReference type="InterPro" id="IPR011527">
    <property type="entry name" value="ABC1_TM_dom"/>
</dbReference>
<evidence type="ECO:0000313" key="13">
    <source>
        <dbReference type="EMBL" id="KAF9528448.1"/>
    </source>
</evidence>
<dbReference type="SMART" id="SM00382">
    <property type="entry name" value="AAA"/>
    <property type="match status" value="2"/>
</dbReference>
<feature type="region of interest" description="Disordered" evidence="9">
    <location>
        <begin position="506"/>
        <end position="531"/>
    </location>
</feature>
<dbReference type="SUPFAM" id="SSF90123">
    <property type="entry name" value="ABC transporter transmembrane region"/>
    <property type="match status" value="2"/>
</dbReference>
<dbReference type="InterPro" id="IPR003439">
    <property type="entry name" value="ABC_transporter-like_ATP-bd"/>
</dbReference>
<dbReference type="Gene3D" id="1.20.1560.10">
    <property type="entry name" value="ABC transporter type 1, transmembrane domain"/>
    <property type="match status" value="2"/>
</dbReference>
<dbReference type="CDD" id="cd03244">
    <property type="entry name" value="ABCC_MRP_domain2"/>
    <property type="match status" value="1"/>
</dbReference>
<dbReference type="GO" id="GO:0140359">
    <property type="term" value="F:ABC-type transporter activity"/>
    <property type="evidence" value="ECO:0007669"/>
    <property type="project" value="InterPro"/>
</dbReference>
<dbReference type="FunFam" id="1.20.1560.10:FF:000010">
    <property type="entry name" value="Multidrug resistance-associated ABC transporter"/>
    <property type="match status" value="1"/>
</dbReference>
<proteinExistence type="inferred from homology"/>
<feature type="transmembrane region" description="Helical" evidence="10">
    <location>
        <begin position="968"/>
        <end position="987"/>
    </location>
</feature>
<feature type="domain" description="ABC transporter" evidence="11">
    <location>
        <begin position="528"/>
        <end position="766"/>
    </location>
</feature>
<evidence type="ECO:0000256" key="6">
    <source>
        <dbReference type="ARBA" id="ARBA00022840"/>
    </source>
</evidence>
<evidence type="ECO:0000256" key="1">
    <source>
        <dbReference type="ARBA" id="ARBA00004141"/>
    </source>
</evidence>
<keyword evidence="7 10" id="KW-1133">Transmembrane helix</keyword>
<feature type="transmembrane region" description="Helical" evidence="10">
    <location>
        <begin position="412"/>
        <end position="434"/>
    </location>
</feature>
<dbReference type="InterPro" id="IPR036640">
    <property type="entry name" value="ABC1_TM_sf"/>
</dbReference>
<sequence length="1422" mass="157521">MDPADLSEKAKSNVYNGGAIQRAWWQRVPFAPTTPTPSPQSLDDAPLIPEVSANPLSLITFGWLSPILGLGYTRPLQAEDLWRLQEDRGAKEISQKIVDSWDRRVAQANEWNARLERGEVRGKRKDPSLVWACNDAVKYWFWSAGILKVISDGATITSPLVVKAIIDFATESYIAHLQSLPGPPIGKGIGLTFTLFALLLISSIAGHHYFYRAMSTGILLRSGLITAIYNRSLILTTRARSGAFGLSAGKLTNHIAVDVSRIDLCAWFVHNVWTSPIQLLVCLALLIVNLGYKSALAGFAVFILAFPIQIGVMKKTFAVRRAGMGWSDKRVRAVQEALSGMRVIKVFGWEGAVGKKVKGLRVVEVGYTRTMWIIRSINNAIALNIPTVASVIGFVTYFLTEKNLDPGVIFTAFTLFNLLRMPLMFLPMSIGALAEGKNAMQRLKVVFEAEVMPSSGSTTSPSSYTIDSKLPYALKVSSATFAWDAPPPDPEEERLAFKKLKEAALGGPPAMGPGGGGGRPQKNPNAEREAEELKKKAELEKEQAFKVQDINMTIARGSLVAIVGSVGSGKSSLISGLIGEGGRLTTGTVQWGGPIAYCPQVPWIMNTSIKSNILFGLPYRPEEYTRAVRTSALLQDLKMWDRGDETEVGERGIALSGGQKGRVGVARAVYSALVSGEGREAKQVLVFDDPLSALDAGVGRRVFWDVLRRGWDDKDEKVTRILVTHALHFLRHVDYIYVMEDGRIKDEGTYDVLVTREGDFGKMLKEVGRGEEDDQYEGHNDVDMVDAKSTKDQDEDQDQEKTPMMQAEERTTGAVSLSTYLAYLAAGKGRIIAPVTVFLIVLMQAALVLGSYWLVWWGEMKWGKSEGFYMGVYAGLGVIQMLFTFAVGCSFALFNYFAAQRLHEDALNRLLHAPMSFFDTTPLGRIMNRFSKDIDSVDNLLGDSIRMFLVTLAYIFGAIVLISIVLPWFLIAVFAILILYVYAAAFYRASAREFKRLDSILRSSVYTHFSETLTGLSTIRAYGETERFKTLNERHLDIENRAYWMTVVNQRWLGFRLDFLGALLTFAVAMMAVGTRYSISPAQTGVVLSYILNVQQLFGMMVRQLAEVENNMNAAERIVHYSRDIEQEAAHEVPEMKPPPQWPAQGRVELEDVVMNYRPGLPVVLKGISLSVGGGEKVGIVGRTGAGKSSVMNALFRINEILSGSMRIDDVDITKIGLSDLRKTLAIIPQDPLLFSGTLRSNLDPFGDHDDATLYDALKRVYLADTLKNDTDEKVENEINENTSTPISRGFTLDSAVDDEGSNFSVGQRSLVSLARALVKNSKIIVMDEATASVDYETDRKIQETIARQFADRTILCIAHRLRTIISYDRICVLDAGRVAEFDTPETLFRKPSSIFREMCNRSSITLEDIIAARRWTVVNKE</sequence>
<evidence type="ECO:0000256" key="3">
    <source>
        <dbReference type="ARBA" id="ARBA00022448"/>
    </source>
</evidence>
<evidence type="ECO:0000256" key="10">
    <source>
        <dbReference type="SAM" id="Phobius"/>
    </source>
</evidence>
<feature type="region of interest" description="Disordered" evidence="9">
    <location>
        <begin position="770"/>
        <end position="808"/>
    </location>
</feature>
<keyword evidence="3" id="KW-0813">Transport</keyword>
<feature type="transmembrane region" description="Helical" evidence="10">
    <location>
        <begin position="381"/>
        <end position="400"/>
    </location>
</feature>
<keyword evidence="5" id="KW-0547">Nucleotide-binding</keyword>
<dbReference type="OrthoDB" id="6500128at2759"/>
<comment type="subcellular location">
    <subcellularLocation>
        <location evidence="1">Membrane</location>
        <topology evidence="1">Multi-pass membrane protein</topology>
    </subcellularLocation>
</comment>
<dbReference type="GO" id="GO:0016020">
    <property type="term" value="C:membrane"/>
    <property type="evidence" value="ECO:0007669"/>
    <property type="project" value="UniProtKB-SubCell"/>
</dbReference>
<evidence type="ECO:0000256" key="7">
    <source>
        <dbReference type="ARBA" id="ARBA00022989"/>
    </source>
</evidence>
<evidence type="ECO:0000259" key="12">
    <source>
        <dbReference type="PROSITE" id="PS50929"/>
    </source>
</evidence>
<feature type="compositionally biased region" description="Basic and acidic residues" evidence="9">
    <location>
        <begin position="770"/>
        <end position="792"/>
    </location>
</feature>